<feature type="non-terminal residue" evidence="5">
    <location>
        <position position="436"/>
    </location>
</feature>
<reference evidence="5" key="1">
    <citation type="submission" date="2022-11" db="EMBL/GenBank/DDBJ databases">
        <title>Centuries of genome instability and evolution in soft-shell clam transmissible cancer (bioRxiv).</title>
        <authorList>
            <person name="Hart S.F.M."/>
            <person name="Yonemitsu M.A."/>
            <person name="Giersch R.M."/>
            <person name="Beal B.F."/>
            <person name="Arriagada G."/>
            <person name="Davis B.W."/>
            <person name="Ostrander E.A."/>
            <person name="Goff S.P."/>
            <person name="Metzger M.J."/>
        </authorList>
    </citation>
    <scope>NUCLEOTIDE SEQUENCE</scope>
    <source>
        <strain evidence="5">MELC-2E11</strain>
        <tissue evidence="5">Siphon/mantle</tissue>
    </source>
</reference>
<dbReference type="Proteomes" id="UP001164746">
    <property type="component" value="Chromosome 15"/>
</dbReference>
<gene>
    <name evidence="5" type="ORF">MAR_013966</name>
</gene>
<dbReference type="Pfam" id="PF13499">
    <property type="entry name" value="EF-hand_7"/>
    <property type="match status" value="1"/>
</dbReference>
<evidence type="ECO:0000313" key="5">
    <source>
        <dbReference type="EMBL" id="WAR28262.1"/>
    </source>
</evidence>
<evidence type="ECO:0000256" key="3">
    <source>
        <dbReference type="SAM" id="MobiDB-lite"/>
    </source>
</evidence>
<dbReference type="EMBL" id="CP111026">
    <property type="protein sequence ID" value="WAR28262.1"/>
    <property type="molecule type" value="Genomic_DNA"/>
</dbReference>
<name>A0ABY7G2X2_MYAAR</name>
<evidence type="ECO:0000313" key="6">
    <source>
        <dbReference type="Proteomes" id="UP001164746"/>
    </source>
</evidence>
<feature type="coiled-coil region" evidence="2">
    <location>
        <begin position="69"/>
        <end position="116"/>
    </location>
</feature>
<evidence type="ECO:0000259" key="4">
    <source>
        <dbReference type="PROSITE" id="PS50222"/>
    </source>
</evidence>
<dbReference type="PROSITE" id="PS50222">
    <property type="entry name" value="EF_HAND_2"/>
    <property type="match status" value="2"/>
</dbReference>
<evidence type="ECO:0000256" key="1">
    <source>
        <dbReference type="ARBA" id="ARBA00022837"/>
    </source>
</evidence>
<feature type="domain" description="EF-hand" evidence="4">
    <location>
        <begin position="339"/>
        <end position="374"/>
    </location>
</feature>
<keyword evidence="6" id="KW-1185">Reference proteome</keyword>
<proteinExistence type="predicted"/>
<dbReference type="InterPro" id="IPR002048">
    <property type="entry name" value="EF_hand_dom"/>
</dbReference>
<dbReference type="InterPro" id="IPR018247">
    <property type="entry name" value="EF_Hand_1_Ca_BS"/>
</dbReference>
<keyword evidence="1" id="KW-0106">Calcium</keyword>
<feature type="region of interest" description="Disordered" evidence="3">
    <location>
        <begin position="285"/>
        <end position="312"/>
    </location>
</feature>
<organism evidence="5 6">
    <name type="scientific">Mya arenaria</name>
    <name type="common">Soft-shell clam</name>
    <dbReference type="NCBI Taxonomy" id="6604"/>
    <lineage>
        <taxon>Eukaryota</taxon>
        <taxon>Metazoa</taxon>
        <taxon>Spiralia</taxon>
        <taxon>Lophotrochozoa</taxon>
        <taxon>Mollusca</taxon>
        <taxon>Bivalvia</taxon>
        <taxon>Autobranchia</taxon>
        <taxon>Heteroconchia</taxon>
        <taxon>Euheterodonta</taxon>
        <taxon>Imparidentia</taxon>
        <taxon>Neoheterodontei</taxon>
        <taxon>Myida</taxon>
        <taxon>Myoidea</taxon>
        <taxon>Myidae</taxon>
        <taxon>Mya</taxon>
    </lineage>
</organism>
<dbReference type="Gene3D" id="1.10.238.10">
    <property type="entry name" value="EF-hand"/>
    <property type="match status" value="1"/>
</dbReference>
<dbReference type="PROSITE" id="PS00018">
    <property type="entry name" value="EF_HAND_1"/>
    <property type="match status" value="2"/>
</dbReference>
<dbReference type="CDD" id="cd00051">
    <property type="entry name" value="EFh"/>
    <property type="match status" value="1"/>
</dbReference>
<protein>
    <recommendedName>
        <fullName evidence="4">EF-hand domain-containing protein</fullName>
    </recommendedName>
</protein>
<evidence type="ECO:0000256" key="2">
    <source>
        <dbReference type="SAM" id="Coils"/>
    </source>
</evidence>
<dbReference type="SMART" id="SM00054">
    <property type="entry name" value="EFh"/>
    <property type="match status" value="2"/>
</dbReference>
<dbReference type="SUPFAM" id="SSF47473">
    <property type="entry name" value="EF-hand"/>
    <property type="match status" value="1"/>
</dbReference>
<accession>A0ABY7G2X2</accession>
<keyword evidence="2" id="KW-0175">Coiled coil</keyword>
<sequence>REGRVGSVRSKYLLAGETGYHQGNFTDTEAGSVVKVTEERVRTYDALVESQRTLFTERQAETATMVDRNRQLLSQISEKNEQIRQLEKSNNVLLWEQEKKRVLASAQARIEELEHEDTDSSFKAMRLKNQMLTEKGGGEETAELTSKLSQQNFMQDKDIMYLEKQLYDLQTATVGVIGGIKSDFSVYSLIKLFTSPLRSLSGKFVDKDAGEVDAKFRILAARMDRVYRAVAENNMEKAKDALPPHYKYIEDDNFKVKKIRRLSMIARAPSQKTLSNILDDKKPILSPIPQGAPSDPEPGTSNTRAQGAVGSCNPVLIDPKTRRLHSINPLKYFPFMSPAFIQEQYDKFREYDKNGDGSLDLSEMIDCVKKLGFDFNQHQLLEGMEEVDKDGNHTLDFFEYMLVIDGIYRKNGKAELFREGHAQVRKKNMSKTCSIQ</sequence>
<dbReference type="InterPro" id="IPR011992">
    <property type="entry name" value="EF-hand-dom_pair"/>
</dbReference>
<feature type="domain" description="EF-hand" evidence="4">
    <location>
        <begin position="375"/>
        <end position="410"/>
    </location>
</feature>